<evidence type="ECO:0000256" key="9">
    <source>
        <dbReference type="ARBA" id="ARBA00022722"/>
    </source>
</evidence>
<keyword evidence="12 22" id="KW-0227">DNA damage</keyword>
<evidence type="ECO:0000259" key="24">
    <source>
        <dbReference type="SMART" id="SM00891"/>
    </source>
</evidence>
<evidence type="ECO:0000256" key="5">
    <source>
        <dbReference type="ARBA" id="ARBA00009105"/>
    </source>
</evidence>
<comment type="function">
    <text evidence="21 22">Interacts with EME1 to form a DNA structure-specific endonuclease with substrate preference for branched DNA structures with a 5'-end at the branch nick. Typical substrates include 3'-flap structures, D-loops, replication forks and nicked Holliday junctions. May be required in mitosis for the processing of stalled or collapsed replication fork intermediates. May be required in meiosis for the repair of meiosis-specific double strand breaks subsequent to single-end invasion (SEI).</text>
</comment>
<dbReference type="Gene3D" id="1.10.150.670">
    <property type="entry name" value="Crossover junction endonuclease EME1, DNA-binding domain"/>
    <property type="match status" value="1"/>
</dbReference>
<feature type="compositionally biased region" description="Basic residues" evidence="23">
    <location>
        <begin position="114"/>
        <end position="125"/>
    </location>
</feature>
<evidence type="ECO:0000256" key="13">
    <source>
        <dbReference type="ARBA" id="ARBA00022801"/>
    </source>
</evidence>
<feature type="domain" description="ERCC4" evidence="24">
    <location>
        <begin position="344"/>
        <end position="441"/>
    </location>
</feature>
<comment type="similarity">
    <text evidence="6 22">Belongs to the XPF family.</text>
</comment>
<dbReference type="Pfam" id="PF02732">
    <property type="entry name" value="ERCC4"/>
    <property type="match status" value="1"/>
</dbReference>
<dbReference type="GO" id="GO:0008821">
    <property type="term" value="F:crossover junction DNA endonuclease activity"/>
    <property type="evidence" value="ECO:0007669"/>
    <property type="project" value="UniProtKB-UniRule"/>
</dbReference>
<comment type="subunit">
    <text evidence="22">Interacts with EME1.</text>
</comment>
<dbReference type="FunFam" id="1.10.10.10:FF:000307">
    <property type="entry name" value="Crossover junction endonuclease MUS81"/>
    <property type="match status" value="1"/>
</dbReference>
<accession>A0A9P7BG72</accession>
<keyword evidence="15" id="KW-0735">Signal-anchor</keyword>
<dbReference type="GO" id="GO:0003677">
    <property type="term" value="F:DNA binding"/>
    <property type="evidence" value="ECO:0007669"/>
    <property type="project" value="UniProtKB-UniRule"/>
</dbReference>
<feature type="region of interest" description="Disordered" evidence="23">
    <location>
        <begin position="103"/>
        <end position="125"/>
    </location>
</feature>
<dbReference type="Gene3D" id="1.10.150.110">
    <property type="entry name" value="DNA polymerase beta, N-terminal domain-like"/>
    <property type="match status" value="1"/>
</dbReference>
<evidence type="ECO:0000256" key="11">
    <source>
        <dbReference type="ARBA" id="ARBA00022759"/>
    </source>
</evidence>
<dbReference type="Gene3D" id="1.10.10.10">
    <property type="entry name" value="Winged helix-like DNA-binding domain superfamily/Winged helix DNA-binding domain"/>
    <property type="match status" value="1"/>
</dbReference>
<dbReference type="Pfam" id="PF14716">
    <property type="entry name" value="HHH_8"/>
    <property type="match status" value="1"/>
</dbReference>
<dbReference type="GO" id="GO:0006308">
    <property type="term" value="P:DNA catabolic process"/>
    <property type="evidence" value="ECO:0007669"/>
    <property type="project" value="UniProtKB-UniRule"/>
</dbReference>
<keyword evidence="13 22" id="KW-0378">Hydrolase</keyword>
<dbReference type="Proteomes" id="UP000697127">
    <property type="component" value="Unassembled WGS sequence"/>
</dbReference>
<dbReference type="SMART" id="SM00891">
    <property type="entry name" value="ERCC4"/>
    <property type="match status" value="1"/>
</dbReference>
<keyword evidence="10 22" id="KW-0479">Metal-binding</keyword>
<reference evidence="25" key="1">
    <citation type="submission" date="2020-11" db="EMBL/GenBank/DDBJ databases">
        <title>Kefir isolates.</title>
        <authorList>
            <person name="Marcisauskas S."/>
            <person name="Kim Y."/>
            <person name="Blasche S."/>
        </authorList>
    </citation>
    <scope>NUCLEOTIDE SEQUENCE</scope>
    <source>
        <strain evidence="25">Olga-1</strain>
    </source>
</reference>
<dbReference type="InterPro" id="IPR047416">
    <property type="entry name" value="XPF_nuclease_Mus81"/>
</dbReference>
<comment type="cofactor">
    <cofactor evidence="1 22">
        <name>Mg(2+)</name>
        <dbReference type="ChEBI" id="CHEBI:18420"/>
    </cofactor>
</comment>
<evidence type="ECO:0000256" key="12">
    <source>
        <dbReference type="ARBA" id="ARBA00022763"/>
    </source>
</evidence>
<keyword evidence="26" id="KW-1185">Reference proteome</keyword>
<dbReference type="SUPFAM" id="SSF52980">
    <property type="entry name" value="Restriction endonuclease-like"/>
    <property type="match status" value="1"/>
</dbReference>
<gene>
    <name evidence="25" type="ORF">C6P40_000398</name>
</gene>
<dbReference type="EC" id="3.1.22.-" evidence="22"/>
<keyword evidence="9 22" id="KW-0540">Nuclease</keyword>
<dbReference type="GO" id="GO:0000139">
    <property type="term" value="C:Golgi membrane"/>
    <property type="evidence" value="ECO:0007669"/>
    <property type="project" value="UniProtKB-SubCell"/>
</dbReference>
<evidence type="ECO:0000256" key="7">
    <source>
        <dbReference type="ARBA" id="ARBA00017114"/>
    </source>
</evidence>
<keyword evidence="17 22" id="KW-0233">DNA recombination</keyword>
<keyword evidence="15" id="KW-0812">Transmembrane</keyword>
<feature type="compositionally biased region" description="Basic and acidic residues" evidence="23">
    <location>
        <begin position="621"/>
        <end position="630"/>
    </location>
</feature>
<dbReference type="CDD" id="cd21036">
    <property type="entry name" value="WH_MUS81"/>
    <property type="match status" value="1"/>
</dbReference>
<dbReference type="GO" id="GO:0048257">
    <property type="term" value="F:3'-flap endonuclease activity"/>
    <property type="evidence" value="ECO:0007669"/>
    <property type="project" value="TreeGrafter"/>
</dbReference>
<keyword evidence="14 22" id="KW-0460">Magnesium</keyword>
<dbReference type="AlphaFoldDB" id="A0A9P7BG72"/>
<dbReference type="InterPro" id="IPR033309">
    <property type="entry name" value="Mus81"/>
</dbReference>
<comment type="pathway">
    <text evidence="4">Protein modification; protein glycosylation.</text>
</comment>
<dbReference type="EMBL" id="PUHW01000116">
    <property type="protein sequence ID" value="KAG0688865.1"/>
    <property type="molecule type" value="Genomic_DNA"/>
</dbReference>
<keyword evidence="18 22" id="KW-0234">DNA repair</keyword>
<evidence type="ECO:0000256" key="8">
    <source>
        <dbReference type="ARBA" id="ARBA00022679"/>
    </source>
</evidence>
<dbReference type="GO" id="GO:0016757">
    <property type="term" value="F:glycosyltransferase activity"/>
    <property type="evidence" value="ECO:0007669"/>
    <property type="project" value="InterPro"/>
</dbReference>
<sequence>MKLPEDIKHLIVEWLEHMFTVASSQKSRIAHTYSQALGELRKTPIPIKHPNQLINIKFIGEKIVSIMNHKLEAYCKENGFDMPIDDEEKERIALKKRSRLESIESSKSTTGRTKSTKKSKAKRYVPNKDSGGYAIMLALLIHDKHGNGLTKAEISRLAAPFTTTSFQNNSSTGKYYSAWSSMNTLLNNEYVVEEGKPKYYSLTETGLEVAKVLKEEHESSNGPIRSVTEPIPQNKLFVDNYSNTLLSKKRANTSINPLNSSSPNINKYKSDSIISSSPFRGGIMNDLKSKGITPSSPLTKEISEKNPINLSEVIRGTSLSTSKSLSSNNRSDYQIWKNGSYEIKFVLDNREVFSKDERNAFTKQLESMGINLVNRALPVGDGTWIAVNRHTKQESMLDFIFERKRLDDLAASIIDGRYREQKNRLEKTGMKTIFYIVEEQTASDLSAHSESIKTCMSMNTTYSSFHTKRTKSPDETMQLINEITDQIYRIYSGKTLMVLEPRSLITQDEYKNLLIRMREEYRDKEVVYSYNTFDEIMNKSATITVKEVFVRILMTIKGIGLEKAIAIQSHYKVPRNLILAYKKCHEKNPQDGKIQPHYENLKNGLVWNKDGDNDNINDISKLPHHDDADKANGNPTTHESNPESHSSPESHNKDSKLVETQNNIDEESIDEESINEKPTEEEAKNLEVQDIIDEEVQNESTHDKSNSVKSGGNKYFDDIVDLDNSEETNPDKHNEWDTDKKSIMKFLNKQAENDPYLKKRLSVFSRIFELISDCKPNIEKLDNYPNGKSGVQFVHGYEEPYLTKEKLLTYLSLSEKDINDLTEQHSRLIEQLPNYFDSIYEKDSKGIVYVGGNKFSWLTLISIINMRKNNCQLPIEVLIPKYEEFELNICENILPKYNAKCIYLPTLVGDKVYEKYNFKGYQYKSLALALSSFENVLLLDADNTALVDPETVFHSNPYVEYGLLLWPDFWKRTTHPSFYDIIGLKVDENKRRDFGYKEYGKYSKPVSPDGVVLYHQLENTLPDPTTESGQLFMSKKKHFKALILSLYYNTYGPDYYYPLLSQGAAGEGDKETFMAAAHALGESYYAVKRHVVPLGRYRNGDFHGSAMGQYDPIGDYGLSRQYAEEVEELDIKPNIMFMHSNFPKMDPWSLKKDDIIYDKETGERNRLFGENFIDDAKYDFELRMWEIMADLLCEEKLEFYTFKNDGLDHNDVCQEVLEHKKYLLSTTKKLEEEQ</sequence>
<comment type="subcellular location">
    <subcellularLocation>
        <location evidence="3">Golgi apparatus membrane</location>
        <topology evidence="3">Single-pass type II membrane protein</topology>
    </subcellularLocation>
    <subcellularLocation>
        <location evidence="2 22">Nucleus</location>
    </subcellularLocation>
</comment>
<dbReference type="GO" id="GO:0046354">
    <property type="term" value="P:mannan biosynthetic process"/>
    <property type="evidence" value="ECO:0007669"/>
    <property type="project" value="UniProtKB-ARBA"/>
</dbReference>
<comment type="caution">
    <text evidence="25">The sequence shown here is derived from an EMBL/GenBank/DDBJ whole genome shotgun (WGS) entry which is preliminary data.</text>
</comment>
<evidence type="ECO:0000256" key="17">
    <source>
        <dbReference type="ARBA" id="ARBA00023172"/>
    </source>
</evidence>
<dbReference type="SUPFAM" id="SSF47802">
    <property type="entry name" value="DNA polymerase beta, N-terminal domain-like"/>
    <property type="match status" value="1"/>
</dbReference>
<evidence type="ECO:0000256" key="10">
    <source>
        <dbReference type="ARBA" id="ARBA00022723"/>
    </source>
</evidence>
<evidence type="ECO:0000256" key="1">
    <source>
        <dbReference type="ARBA" id="ARBA00001946"/>
    </source>
</evidence>
<dbReference type="Pfam" id="PF21136">
    <property type="entry name" value="WHD_MUS81"/>
    <property type="match status" value="1"/>
</dbReference>
<dbReference type="GO" id="GO:0000727">
    <property type="term" value="P:double-strand break repair via break-induced replication"/>
    <property type="evidence" value="ECO:0007669"/>
    <property type="project" value="UniProtKB-UniRule"/>
</dbReference>
<evidence type="ECO:0000256" key="21">
    <source>
        <dbReference type="ARBA" id="ARBA00058015"/>
    </source>
</evidence>
<evidence type="ECO:0000256" key="6">
    <source>
        <dbReference type="ARBA" id="ARBA00010015"/>
    </source>
</evidence>
<dbReference type="InterPro" id="IPR010996">
    <property type="entry name" value="HHH_MUS81"/>
</dbReference>
<evidence type="ECO:0000256" key="16">
    <source>
        <dbReference type="ARBA" id="ARBA00023034"/>
    </source>
</evidence>
<evidence type="ECO:0000256" key="19">
    <source>
        <dbReference type="ARBA" id="ARBA00023242"/>
    </source>
</evidence>
<dbReference type="PANTHER" id="PTHR13451">
    <property type="entry name" value="CLASS II CROSSOVER JUNCTION ENDONUCLEASE MUS81"/>
    <property type="match status" value="1"/>
</dbReference>
<dbReference type="InterPro" id="IPR029044">
    <property type="entry name" value="Nucleotide-diphossugar_trans"/>
</dbReference>
<keyword evidence="20" id="KW-0469">Meiosis</keyword>
<comment type="similarity">
    <text evidence="5">Belongs to the MNN1/MNT family.</text>
</comment>
<protein>
    <recommendedName>
        <fullName evidence="7 22">Crossover junction endonuclease MUS81</fullName>
        <ecNumber evidence="22">3.1.22.-</ecNumber>
    </recommendedName>
</protein>
<feature type="compositionally biased region" description="Acidic residues" evidence="23">
    <location>
        <begin position="664"/>
        <end position="673"/>
    </location>
</feature>
<dbReference type="CDD" id="cd20074">
    <property type="entry name" value="XPF_nuclease_Mus81"/>
    <property type="match status" value="1"/>
</dbReference>
<keyword evidence="11 22" id="KW-0255">Endonuclease</keyword>
<evidence type="ECO:0000313" key="26">
    <source>
        <dbReference type="Proteomes" id="UP000697127"/>
    </source>
</evidence>
<keyword evidence="16" id="KW-0333">Golgi apparatus</keyword>
<evidence type="ECO:0000256" key="14">
    <source>
        <dbReference type="ARBA" id="ARBA00022842"/>
    </source>
</evidence>
<dbReference type="InterPro" id="IPR011335">
    <property type="entry name" value="Restrct_endonuc-II-like"/>
</dbReference>
<organism evidence="25 26">
    <name type="scientific">Pichia californica</name>
    <dbReference type="NCBI Taxonomy" id="460514"/>
    <lineage>
        <taxon>Eukaryota</taxon>
        <taxon>Fungi</taxon>
        <taxon>Dikarya</taxon>
        <taxon>Ascomycota</taxon>
        <taxon>Saccharomycotina</taxon>
        <taxon>Pichiomycetes</taxon>
        <taxon>Pichiales</taxon>
        <taxon>Pichiaceae</taxon>
        <taxon>Pichia</taxon>
    </lineage>
</organism>
<feature type="region of interest" description="Disordered" evidence="23">
    <location>
        <begin position="616"/>
        <end position="688"/>
    </location>
</feature>
<dbReference type="InterPro" id="IPR036388">
    <property type="entry name" value="WH-like_DNA-bd_sf"/>
</dbReference>
<evidence type="ECO:0000256" key="23">
    <source>
        <dbReference type="SAM" id="MobiDB-lite"/>
    </source>
</evidence>
<evidence type="ECO:0000313" key="25">
    <source>
        <dbReference type="EMBL" id="KAG0688865.1"/>
    </source>
</evidence>
<dbReference type="InterPro" id="IPR022751">
    <property type="entry name" value="Alpha_mannosyltransferase"/>
</dbReference>
<dbReference type="FunFam" id="3.40.50.10130:FF:000005">
    <property type="entry name" value="crossover junction endonuclease MUS81 isoform X1"/>
    <property type="match status" value="1"/>
</dbReference>
<dbReference type="InterPro" id="IPR006166">
    <property type="entry name" value="ERCC4_domain"/>
</dbReference>
<feature type="compositionally biased region" description="Basic and acidic residues" evidence="23">
    <location>
        <begin position="674"/>
        <end position="687"/>
    </location>
</feature>
<proteinExistence type="inferred from homology"/>
<evidence type="ECO:0000256" key="4">
    <source>
        <dbReference type="ARBA" id="ARBA00004922"/>
    </source>
</evidence>
<dbReference type="SUPFAM" id="SSF53448">
    <property type="entry name" value="Nucleotide-diphospho-sugar transferases"/>
    <property type="match status" value="1"/>
</dbReference>
<dbReference type="Gene3D" id="3.40.50.10130">
    <property type="match status" value="1"/>
</dbReference>
<dbReference type="GO" id="GO:0048476">
    <property type="term" value="C:Holliday junction resolvase complex"/>
    <property type="evidence" value="ECO:0007669"/>
    <property type="project" value="UniProtKB-UniRule"/>
</dbReference>
<keyword evidence="8" id="KW-0808">Transferase</keyword>
<evidence type="ECO:0000256" key="20">
    <source>
        <dbReference type="ARBA" id="ARBA00023254"/>
    </source>
</evidence>
<evidence type="ECO:0000256" key="3">
    <source>
        <dbReference type="ARBA" id="ARBA00004323"/>
    </source>
</evidence>
<dbReference type="InterPro" id="IPR027421">
    <property type="entry name" value="DNA_pol_lamdba_lyase_dom_sf"/>
</dbReference>
<dbReference type="Pfam" id="PF11051">
    <property type="entry name" value="Mannosyl_trans3"/>
    <property type="match status" value="1"/>
</dbReference>
<feature type="compositionally biased region" description="Basic and acidic residues" evidence="23">
    <location>
        <begin position="640"/>
        <end position="657"/>
    </location>
</feature>
<evidence type="ECO:0000256" key="15">
    <source>
        <dbReference type="ARBA" id="ARBA00022968"/>
    </source>
</evidence>
<dbReference type="GO" id="GO:0005634">
    <property type="term" value="C:nucleus"/>
    <property type="evidence" value="ECO:0007669"/>
    <property type="project" value="UniProtKB-SubCell"/>
</dbReference>
<name>A0A9P7BG72_9ASCO</name>
<dbReference type="InterPro" id="IPR047417">
    <property type="entry name" value="WHD_MUS81"/>
</dbReference>
<dbReference type="GO" id="GO:0046872">
    <property type="term" value="F:metal ion binding"/>
    <property type="evidence" value="ECO:0007669"/>
    <property type="project" value="UniProtKB-UniRule"/>
</dbReference>
<evidence type="ECO:0000256" key="22">
    <source>
        <dbReference type="RuleBase" id="RU369042"/>
    </source>
</evidence>
<keyword evidence="19 22" id="KW-0539">Nucleus</keyword>
<dbReference type="PANTHER" id="PTHR13451:SF0">
    <property type="entry name" value="CROSSOVER JUNCTION ENDONUCLEASE MUS81"/>
    <property type="match status" value="1"/>
</dbReference>
<dbReference type="GO" id="GO:0000712">
    <property type="term" value="P:resolution of meiotic recombination intermediates"/>
    <property type="evidence" value="ECO:0007669"/>
    <property type="project" value="TreeGrafter"/>
</dbReference>
<dbReference type="GO" id="GO:0031573">
    <property type="term" value="P:mitotic intra-S DNA damage checkpoint signaling"/>
    <property type="evidence" value="ECO:0007669"/>
    <property type="project" value="TreeGrafter"/>
</dbReference>
<dbReference type="InterPro" id="IPR042530">
    <property type="entry name" value="EME1/EME2_C"/>
</dbReference>
<evidence type="ECO:0000256" key="2">
    <source>
        <dbReference type="ARBA" id="ARBA00004123"/>
    </source>
</evidence>
<evidence type="ECO:0000256" key="18">
    <source>
        <dbReference type="ARBA" id="ARBA00023204"/>
    </source>
</evidence>